<sequence length="131" mass="14158">MALFATSLQAAATFTGQDYSGVYDCMGQDGHEGQYAGVVTMRLQPEHSHGDYASYDFKLEVPEYGVYLGHAAAHGAQVAMHFGLSDPATQDVGTGVATMSTDARGRLTFHKFYYQPAYKGGNTGTEDCTRR</sequence>
<comment type="caution">
    <text evidence="1">The sequence shown here is derived from an EMBL/GenBank/DDBJ whole genome shotgun (WGS) entry which is preliminary data.</text>
</comment>
<evidence type="ECO:0000313" key="2">
    <source>
        <dbReference type="Proteomes" id="UP000275137"/>
    </source>
</evidence>
<name>A0A3N0UYH0_9PROT</name>
<keyword evidence="2" id="KW-1185">Reference proteome</keyword>
<organism evidence="1 2">
    <name type="scientific">Pseudomethylobacillus aquaticus</name>
    <dbReference type="NCBI Taxonomy" id="2676064"/>
    <lineage>
        <taxon>Bacteria</taxon>
        <taxon>Pseudomonadati</taxon>
        <taxon>Pseudomonadota</taxon>
        <taxon>Betaproteobacteria</taxon>
        <taxon>Nitrosomonadales</taxon>
        <taxon>Methylophilaceae</taxon>
        <taxon>Pseudomethylobacillus</taxon>
    </lineage>
</organism>
<gene>
    <name evidence="1" type="ORF">ED236_10195</name>
</gene>
<dbReference type="Proteomes" id="UP000275137">
    <property type="component" value="Unassembled WGS sequence"/>
</dbReference>
<protein>
    <submittedName>
        <fullName evidence="1">Uncharacterized protein</fullName>
    </submittedName>
</protein>
<proteinExistence type="predicted"/>
<accession>A0A3N0UYH0</accession>
<reference evidence="1 2" key="1">
    <citation type="submission" date="2018-10" db="EMBL/GenBank/DDBJ databases">
        <authorList>
            <person name="Chen W.-M."/>
        </authorList>
    </citation>
    <scope>NUCLEOTIDE SEQUENCE [LARGE SCALE GENOMIC DNA]</scope>
    <source>
        <strain evidence="1 2">H-5</strain>
    </source>
</reference>
<evidence type="ECO:0000313" key="1">
    <source>
        <dbReference type="EMBL" id="ROH85587.1"/>
    </source>
</evidence>
<dbReference type="AlphaFoldDB" id="A0A3N0UYH0"/>
<dbReference type="EMBL" id="RJVP01000005">
    <property type="protein sequence ID" value="ROH85587.1"/>
    <property type="molecule type" value="Genomic_DNA"/>
</dbReference>